<feature type="coiled-coil region" evidence="1">
    <location>
        <begin position="33"/>
        <end position="85"/>
    </location>
</feature>
<keyword evidence="3" id="KW-1185">Reference proteome</keyword>
<reference evidence="3" key="1">
    <citation type="submission" date="2024-07" db="EMBL/GenBank/DDBJ databases">
        <title>Two chromosome-level genome assemblies of Korean endemic species Abeliophyllum distichum and Forsythia ovata (Oleaceae).</title>
        <authorList>
            <person name="Jang H."/>
        </authorList>
    </citation>
    <scope>NUCLEOTIDE SEQUENCE [LARGE SCALE GENOMIC DNA]</scope>
</reference>
<comment type="caution">
    <text evidence="2">The sequence shown here is derived from an EMBL/GenBank/DDBJ whole genome shotgun (WGS) entry which is preliminary data.</text>
</comment>
<evidence type="ECO:0000256" key="1">
    <source>
        <dbReference type="SAM" id="Coils"/>
    </source>
</evidence>
<protein>
    <submittedName>
        <fullName evidence="2">Uncharacterized protein</fullName>
    </submittedName>
</protein>
<gene>
    <name evidence="2" type="ORF">Fot_51775</name>
</gene>
<evidence type="ECO:0000313" key="2">
    <source>
        <dbReference type="EMBL" id="KAL2468250.1"/>
    </source>
</evidence>
<organism evidence="2 3">
    <name type="scientific">Forsythia ovata</name>
    <dbReference type="NCBI Taxonomy" id="205694"/>
    <lineage>
        <taxon>Eukaryota</taxon>
        <taxon>Viridiplantae</taxon>
        <taxon>Streptophyta</taxon>
        <taxon>Embryophyta</taxon>
        <taxon>Tracheophyta</taxon>
        <taxon>Spermatophyta</taxon>
        <taxon>Magnoliopsida</taxon>
        <taxon>eudicotyledons</taxon>
        <taxon>Gunneridae</taxon>
        <taxon>Pentapetalae</taxon>
        <taxon>asterids</taxon>
        <taxon>lamiids</taxon>
        <taxon>Lamiales</taxon>
        <taxon>Oleaceae</taxon>
        <taxon>Forsythieae</taxon>
        <taxon>Forsythia</taxon>
    </lineage>
</organism>
<accession>A0ABD1PWJ5</accession>
<proteinExistence type="predicted"/>
<dbReference type="AlphaFoldDB" id="A0ABD1PWJ5"/>
<dbReference type="Proteomes" id="UP001604277">
    <property type="component" value="Unassembled WGS sequence"/>
</dbReference>
<evidence type="ECO:0000313" key="3">
    <source>
        <dbReference type="Proteomes" id="UP001604277"/>
    </source>
</evidence>
<sequence>MGQLVADRYLQERTLLNRMQDKASEYGHIPSRLGTVTAELVETKQILQKAREESMQMASCLSTLQEELKRTKRELQQLMQHESDQCLLDLKIEELKYVEDSTKFQVKKETTNEKVEFQKKKYVRFAKPPSVAQILVPESSDDALKVIKGANLGIDLPVQPLTRSRFYNYGTIRGGDLSGDDLMHEFVGLSSETDWIVAKDSQVSSPNFNINTDGLRRSMRERGTPAVLKRRIVSQKKSPFKTTGVLAPSYPQRNPSYKFLG</sequence>
<name>A0ABD1PWJ5_9LAMI</name>
<dbReference type="EMBL" id="JBFOLJ010000017">
    <property type="protein sequence ID" value="KAL2468250.1"/>
    <property type="molecule type" value="Genomic_DNA"/>
</dbReference>
<keyword evidence="1" id="KW-0175">Coiled coil</keyword>